<feature type="non-terminal residue" evidence="10">
    <location>
        <position position="296"/>
    </location>
</feature>
<dbReference type="GO" id="GO:0009678">
    <property type="term" value="F:diphosphate hydrolysis-driven proton transmembrane transporter activity"/>
    <property type="evidence" value="ECO:0007669"/>
    <property type="project" value="InterPro"/>
</dbReference>
<feature type="non-terminal residue" evidence="10">
    <location>
        <position position="1"/>
    </location>
</feature>
<dbReference type="GO" id="GO:0012505">
    <property type="term" value="C:endomembrane system"/>
    <property type="evidence" value="ECO:0007669"/>
    <property type="project" value="UniProtKB-SubCell"/>
</dbReference>
<comment type="subcellular location">
    <subcellularLocation>
        <location evidence="1">Endomembrane system</location>
        <topology evidence="1">Multi-pass membrane protein</topology>
    </subcellularLocation>
</comment>
<dbReference type="PANTHER" id="PTHR31998">
    <property type="entry name" value="K(+)-INSENSITIVE PYROPHOSPHATE-ENERGIZED PROTON PUMP"/>
    <property type="match status" value="1"/>
</dbReference>
<keyword evidence="6 9" id="KW-1133">Transmembrane helix</keyword>
<evidence type="ECO:0000256" key="1">
    <source>
        <dbReference type="ARBA" id="ARBA00004127"/>
    </source>
</evidence>
<evidence type="ECO:0000256" key="9">
    <source>
        <dbReference type="SAM" id="Phobius"/>
    </source>
</evidence>
<keyword evidence="4" id="KW-0460">Magnesium</keyword>
<feature type="transmembrane region" description="Helical" evidence="9">
    <location>
        <begin position="6"/>
        <end position="25"/>
    </location>
</feature>
<dbReference type="GO" id="GO:0016020">
    <property type="term" value="C:membrane"/>
    <property type="evidence" value="ECO:0007669"/>
    <property type="project" value="InterPro"/>
</dbReference>
<evidence type="ECO:0000313" key="10">
    <source>
        <dbReference type="EMBL" id="SVC65961.1"/>
    </source>
</evidence>
<dbReference type="GO" id="GO:0004427">
    <property type="term" value="F:inorganic diphosphate phosphatase activity"/>
    <property type="evidence" value="ECO:0007669"/>
    <property type="project" value="InterPro"/>
</dbReference>
<dbReference type="Pfam" id="PF03030">
    <property type="entry name" value="H_PPase"/>
    <property type="match status" value="1"/>
</dbReference>
<keyword evidence="2" id="KW-0813">Transport</keyword>
<feature type="transmembrane region" description="Helical" evidence="9">
    <location>
        <begin position="247"/>
        <end position="267"/>
    </location>
</feature>
<evidence type="ECO:0000256" key="6">
    <source>
        <dbReference type="ARBA" id="ARBA00022989"/>
    </source>
</evidence>
<feature type="transmembrane region" description="Helical" evidence="9">
    <location>
        <begin position="85"/>
        <end position="106"/>
    </location>
</feature>
<evidence type="ECO:0000256" key="7">
    <source>
        <dbReference type="ARBA" id="ARBA00023065"/>
    </source>
</evidence>
<feature type="transmembrane region" description="Helical" evidence="9">
    <location>
        <begin position="166"/>
        <end position="189"/>
    </location>
</feature>
<keyword evidence="7" id="KW-0406">Ion transport</keyword>
<feature type="transmembrane region" description="Helical" evidence="9">
    <location>
        <begin position="61"/>
        <end position="79"/>
    </location>
</feature>
<name>A0A382P297_9ZZZZ</name>
<proteinExistence type="predicted"/>
<feature type="transmembrane region" description="Helical" evidence="9">
    <location>
        <begin position="273"/>
        <end position="295"/>
    </location>
</feature>
<dbReference type="AlphaFoldDB" id="A0A382P297"/>
<organism evidence="10">
    <name type="scientific">marine metagenome</name>
    <dbReference type="NCBI Taxonomy" id="408172"/>
    <lineage>
        <taxon>unclassified sequences</taxon>
        <taxon>metagenomes</taxon>
        <taxon>ecological metagenomes</taxon>
    </lineage>
</organism>
<keyword evidence="5" id="KW-1278">Translocase</keyword>
<dbReference type="InterPro" id="IPR004131">
    <property type="entry name" value="PPase-energised_H-pump"/>
</dbReference>
<evidence type="ECO:0008006" key="11">
    <source>
        <dbReference type="Google" id="ProtNLM"/>
    </source>
</evidence>
<accession>A0A382P297</accession>
<gene>
    <name evidence="10" type="ORF">METZ01_LOCUS318815</name>
</gene>
<sequence length="296" mass="30252">VIELMNPIFIFIIGAAVLAMLYSFWKTGWINKQDEGTERMKSIGSSIADGAMAFLKAEYRVLSIFVIAVAVLLGFANAGRADSSALISLSFIVGAITSGLAGFLGMKVATKANNRTTNAARSSLDSALNVAFTGGSVMGMSVVGLGVLGLGGLFIFYTGYYGKDAASMIIVLNVISGFSLGASSIALFARVGGGIYTKAADVGADLVGKVEAGIPEDHPLNPATIADNVGDNVGDVAGMGADLFESYVGSIVGSMVLGASILAMGGFDFNFVLLPLLIASAGIVVSIIGTFMVSVK</sequence>
<evidence type="ECO:0000256" key="8">
    <source>
        <dbReference type="ARBA" id="ARBA00023136"/>
    </source>
</evidence>
<evidence type="ECO:0000256" key="5">
    <source>
        <dbReference type="ARBA" id="ARBA00022967"/>
    </source>
</evidence>
<evidence type="ECO:0000256" key="3">
    <source>
        <dbReference type="ARBA" id="ARBA00022692"/>
    </source>
</evidence>
<keyword evidence="3 9" id="KW-0812">Transmembrane</keyword>
<feature type="transmembrane region" description="Helical" evidence="9">
    <location>
        <begin position="127"/>
        <end position="160"/>
    </location>
</feature>
<keyword evidence="8 9" id="KW-0472">Membrane</keyword>
<dbReference type="EMBL" id="UINC01103520">
    <property type="protein sequence ID" value="SVC65961.1"/>
    <property type="molecule type" value="Genomic_DNA"/>
</dbReference>
<evidence type="ECO:0000256" key="4">
    <source>
        <dbReference type="ARBA" id="ARBA00022842"/>
    </source>
</evidence>
<reference evidence="10" key="1">
    <citation type="submission" date="2018-05" db="EMBL/GenBank/DDBJ databases">
        <authorList>
            <person name="Lanie J.A."/>
            <person name="Ng W.-L."/>
            <person name="Kazmierczak K.M."/>
            <person name="Andrzejewski T.M."/>
            <person name="Davidsen T.M."/>
            <person name="Wayne K.J."/>
            <person name="Tettelin H."/>
            <person name="Glass J.I."/>
            <person name="Rusch D."/>
            <person name="Podicherti R."/>
            <person name="Tsui H.-C.T."/>
            <person name="Winkler M.E."/>
        </authorList>
    </citation>
    <scope>NUCLEOTIDE SEQUENCE</scope>
</reference>
<evidence type="ECO:0000256" key="2">
    <source>
        <dbReference type="ARBA" id="ARBA00022448"/>
    </source>
</evidence>
<protein>
    <recommendedName>
        <fullName evidence="11">Sodium-translocating pyrophosphatase</fullName>
    </recommendedName>
</protein>